<dbReference type="InterPro" id="IPR036291">
    <property type="entry name" value="NAD(P)-bd_dom_sf"/>
</dbReference>
<dbReference type="EMBL" id="LT981265">
    <property type="protein sequence ID" value="SPC33820.1"/>
    <property type="molecule type" value="Genomic_DNA"/>
</dbReference>
<dbReference type="PANTHER" id="PTHR21371:SF1">
    <property type="entry name" value="KETOL-ACID REDUCTOISOMERASE, MITOCHONDRIAL"/>
    <property type="match status" value="1"/>
</dbReference>
<feature type="binding site" evidence="11 12">
    <location>
        <position position="239"/>
    </location>
    <ligand>
        <name>Mg(2+)</name>
        <dbReference type="ChEBI" id="CHEBI:18420"/>
        <label>2</label>
    </ligand>
</feature>
<feature type="binding site" evidence="11">
    <location>
        <position position="61"/>
    </location>
    <ligand>
        <name>NADP(+)</name>
        <dbReference type="ChEBI" id="CHEBI:58349"/>
    </ligand>
</feature>
<dbReference type="KEGG" id="ncv:NCAV_0632"/>
<dbReference type="SUPFAM" id="SSF51735">
    <property type="entry name" value="NAD(P)-binding Rossmann-fold domains"/>
    <property type="match status" value="1"/>
</dbReference>
<comment type="pathway">
    <text evidence="1 11">Amino-acid biosynthesis; L-valine biosynthesis; L-valine from pyruvate: step 2/4.</text>
</comment>
<dbReference type="InterPro" id="IPR014359">
    <property type="entry name" value="KARI_prok"/>
</dbReference>
<feature type="domain" description="KARI C-terminal knotted" evidence="14">
    <location>
        <begin position="195"/>
        <end position="341"/>
    </location>
</feature>
<feature type="binding site" evidence="11">
    <location>
        <begin position="38"/>
        <end position="41"/>
    </location>
    <ligand>
        <name>NADP(+)</name>
        <dbReference type="ChEBI" id="CHEBI:58349"/>
    </ligand>
</feature>
<evidence type="ECO:0000256" key="8">
    <source>
        <dbReference type="ARBA" id="ARBA00023304"/>
    </source>
</evidence>
<evidence type="ECO:0000256" key="4">
    <source>
        <dbReference type="ARBA" id="ARBA00022605"/>
    </source>
</evidence>
<organism evidence="15 16">
    <name type="scientific">Candidatus Nitrosocaldus cavascurensis</name>
    <dbReference type="NCBI Taxonomy" id="2058097"/>
    <lineage>
        <taxon>Archaea</taxon>
        <taxon>Nitrososphaerota</taxon>
        <taxon>Nitrososphaeria</taxon>
        <taxon>Candidatus Nitrosocaldales</taxon>
        <taxon>Candidatus Nitrosocaldaceae</taxon>
        <taxon>Candidatus Nitrosocaldus</taxon>
    </lineage>
</organism>
<evidence type="ECO:0000256" key="10">
    <source>
        <dbReference type="ARBA" id="ARBA00052344"/>
    </source>
</evidence>
<dbReference type="InterPro" id="IPR013116">
    <property type="entry name" value="KARI_N"/>
</dbReference>
<evidence type="ECO:0000313" key="16">
    <source>
        <dbReference type="Proteomes" id="UP000236248"/>
    </source>
</evidence>
<keyword evidence="11" id="KW-0521">NADP</keyword>
<dbReference type="PROSITE" id="PS51850">
    <property type="entry name" value="KARI_N"/>
    <property type="match status" value="1"/>
</dbReference>
<evidence type="ECO:0000256" key="1">
    <source>
        <dbReference type="ARBA" id="ARBA00004864"/>
    </source>
</evidence>
<evidence type="ECO:0000256" key="6">
    <source>
        <dbReference type="ARBA" id="ARBA00022842"/>
    </source>
</evidence>
<dbReference type="InterPro" id="IPR000506">
    <property type="entry name" value="KARI_C"/>
</dbReference>
<name>A0A2K5AQA4_9ARCH</name>
<evidence type="ECO:0000256" key="5">
    <source>
        <dbReference type="ARBA" id="ARBA00022723"/>
    </source>
</evidence>
<comment type="catalytic activity">
    <reaction evidence="10">
        <text>(2R)-2,3-dihydroxy-3-methylbutanoate + NADP(+) = (2S)-2-acetolactate + NADPH + H(+)</text>
        <dbReference type="Rhea" id="RHEA:22068"/>
        <dbReference type="ChEBI" id="CHEBI:15378"/>
        <dbReference type="ChEBI" id="CHEBI:49072"/>
        <dbReference type="ChEBI" id="CHEBI:57783"/>
        <dbReference type="ChEBI" id="CHEBI:58349"/>
        <dbReference type="ChEBI" id="CHEBI:58476"/>
        <dbReference type="EC" id="1.1.1.383"/>
    </reaction>
</comment>
<feature type="binding site" evidence="11">
    <location>
        <position position="146"/>
    </location>
    <ligand>
        <name>NADP(+)</name>
        <dbReference type="ChEBI" id="CHEBI:58349"/>
    </ligand>
</feature>
<dbReference type="AlphaFoldDB" id="A0A2K5AQA4"/>
<comment type="similarity">
    <text evidence="3 11 12">Belongs to the ketol-acid reductoisomerase family.</text>
</comment>
<keyword evidence="6 11" id="KW-0460">Magnesium</keyword>
<feature type="binding site" evidence="11 12">
    <location>
        <position position="203"/>
    </location>
    <ligand>
        <name>Mg(2+)</name>
        <dbReference type="ChEBI" id="CHEBI:18420"/>
        <label>1</label>
    </ligand>
</feature>
<dbReference type="SUPFAM" id="SSF48179">
    <property type="entry name" value="6-phosphogluconate dehydrogenase C-terminal domain-like"/>
    <property type="match status" value="1"/>
</dbReference>
<proteinExistence type="inferred from homology"/>
<feature type="domain" description="KARI N-terminal Rossmann" evidence="13">
    <location>
        <begin position="15"/>
        <end position="194"/>
    </location>
</feature>
<comment type="catalytic activity">
    <reaction evidence="11">
        <text>(2R,3R)-2,3-dihydroxy-3-methylpentanoate + NADP(+) = (S)-2-ethyl-2-hydroxy-3-oxobutanoate + NADPH + H(+)</text>
        <dbReference type="Rhea" id="RHEA:13493"/>
        <dbReference type="ChEBI" id="CHEBI:15378"/>
        <dbReference type="ChEBI" id="CHEBI:49256"/>
        <dbReference type="ChEBI" id="CHEBI:49258"/>
        <dbReference type="ChEBI" id="CHEBI:57783"/>
        <dbReference type="ChEBI" id="CHEBI:58349"/>
        <dbReference type="EC" id="1.1.1.86"/>
    </reaction>
</comment>
<evidence type="ECO:0000256" key="11">
    <source>
        <dbReference type="HAMAP-Rule" id="MF_00435"/>
    </source>
</evidence>
<feature type="binding site" evidence="11 12">
    <location>
        <position position="264"/>
    </location>
    <ligand>
        <name>substrate</name>
    </ligand>
</feature>
<dbReference type="PROSITE" id="PS51851">
    <property type="entry name" value="KARI_C"/>
    <property type="match status" value="1"/>
</dbReference>
<dbReference type="GO" id="GO:0009099">
    <property type="term" value="P:L-valine biosynthetic process"/>
    <property type="evidence" value="ECO:0007669"/>
    <property type="project" value="UniProtKB-UniRule"/>
</dbReference>
<dbReference type="GO" id="GO:0000287">
    <property type="term" value="F:magnesium ion binding"/>
    <property type="evidence" value="ECO:0007669"/>
    <property type="project" value="UniProtKB-UniRule"/>
</dbReference>
<dbReference type="PANTHER" id="PTHR21371">
    <property type="entry name" value="KETOL-ACID REDUCTOISOMERASE, MITOCHONDRIAL"/>
    <property type="match status" value="1"/>
</dbReference>
<dbReference type="GO" id="GO:0016853">
    <property type="term" value="F:isomerase activity"/>
    <property type="evidence" value="ECO:0007669"/>
    <property type="project" value="UniProtKB-KW"/>
</dbReference>
<dbReference type="UniPathway" id="UPA00047">
    <property type="reaction ID" value="UER00056"/>
</dbReference>
<dbReference type="Gene3D" id="6.10.240.10">
    <property type="match status" value="1"/>
</dbReference>
<keyword evidence="15" id="KW-0413">Isomerase</keyword>
<comment type="catalytic activity">
    <reaction evidence="11">
        <text>(2R)-2,3-dihydroxy-3-methylbutanoate + NADP(+) = (2S)-2-acetolactate + NADPH + H(+)</text>
        <dbReference type="Rhea" id="RHEA:22068"/>
        <dbReference type="ChEBI" id="CHEBI:15378"/>
        <dbReference type="ChEBI" id="CHEBI:49072"/>
        <dbReference type="ChEBI" id="CHEBI:57783"/>
        <dbReference type="ChEBI" id="CHEBI:58349"/>
        <dbReference type="ChEBI" id="CHEBI:58476"/>
        <dbReference type="EC" id="1.1.1.86"/>
    </reaction>
</comment>
<accession>A0A2K5AQA4</accession>
<evidence type="ECO:0000256" key="2">
    <source>
        <dbReference type="ARBA" id="ARBA00004885"/>
    </source>
</evidence>
<dbReference type="GO" id="GO:0050661">
    <property type="term" value="F:NADP binding"/>
    <property type="evidence" value="ECO:0007669"/>
    <property type="project" value="InterPro"/>
</dbReference>
<evidence type="ECO:0000259" key="13">
    <source>
        <dbReference type="PROSITE" id="PS51850"/>
    </source>
</evidence>
<feature type="binding site" evidence="11 12">
    <location>
        <position position="203"/>
    </location>
    <ligand>
        <name>Mg(2+)</name>
        <dbReference type="ChEBI" id="CHEBI:18420"/>
        <label>2</label>
    </ligand>
</feature>
<evidence type="ECO:0000256" key="9">
    <source>
        <dbReference type="ARBA" id="ARBA00050504"/>
    </source>
</evidence>
<dbReference type="InterPro" id="IPR013023">
    <property type="entry name" value="KARI"/>
</dbReference>
<comment type="pathway">
    <text evidence="2 11">Amino-acid biosynthesis; L-isoleucine biosynthesis; L-isoleucine from 2-oxobutanoate: step 2/4.</text>
</comment>
<dbReference type="Pfam" id="PF07991">
    <property type="entry name" value="KARI_N"/>
    <property type="match status" value="1"/>
</dbReference>
<dbReference type="GO" id="GO:0009097">
    <property type="term" value="P:isoleucine biosynthetic process"/>
    <property type="evidence" value="ECO:0007669"/>
    <property type="project" value="UniProtKB-UniRule"/>
</dbReference>
<dbReference type="InterPro" id="IPR008927">
    <property type="entry name" value="6-PGluconate_DH-like_C_sf"/>
</dbReference>
<evidence type="ECO:0000256" key="12">
    <source>
        <dbReference type="PROSITE-ProRule" id="PRU01198"/>
    </source>
</evidence>
<dbReference type="GO" id="GO:0004455">
    <property type="term" value="F:ketol-acid reductoisomerase activity"/>
    <property type="evidence" value="ECO:0007669"/>
    <property type="project" value="UniProtKB-UniRule"/>
</dbReference>
<dbReference type="Pfam" id="PF01450">
    <property type="entry name" value="KARI_C"/>
    <property type="match status" value="1"/>
</dbReference>
<gene>
    <name evidence="11 15" type="primary">ilvC</name>
    <name evidence="15" type="ORF">NCAV_0632</name>
</gene>
<keyword evidence="8 11" id="KW-0100">Branched-chain amino acid biosynthesis</keyword>
<comment type="catalytic activity">
    <reaction evidence="9">
        <text>(2R)-2,3-dihydroxy-3-methylbutanoate + NAD(+) = (2S)-2-acetolactate + NADH + H(+)</text>
        <dbReference type="Rhea" id="RHEA:30627"/>
        <dbReference type="ChEBI" id="CHEBI:15378"/>
        <dbReference type="ChEBI" id="CHEBI:49072"/>
        <dbReference type="ChEBI" id="CHEBI:57540"/>
        <dbReference type="ChEBI" id="CHEBI:57945"/>
        <dbReference type="ChEBI" id="CHEBI:58476"/>
        <dbReference type="EC" id="1.1.1.383"/>
    </reaction>
</comment>
<keyword evidence="7 11" id="KW-0560">Oxidoreductase</keyword>
<sequence>MAMATSKATQSSRVARQWVDDQVSLEPIRNETVAVLGYGIQGNAQANNLRDSGINVIVGLRKGKSYEQAVKDGHDVRSVSDAVKAADIIMVLIPDMEQARVYKEEIEPYLKDGKALCFAHGAAIHWRWIVPPNGVDVFMVAPKAPGQRLRELYLENFGTPALVAVEQDATGRAWDRCLAVAKGIGCTRAGVIETTFKEEVETDWFGEQVNLCGGAHSLILAAFETLIEAGYRPEVAYFECLHELKLIVDLIQRYGITGMYARVSETARYGGLTRGPYVIDASVKARMKEVLKDIQEGRFAEEWVSIYKKEGKNAFEKYMRALEEHEIEKVGKRIRSMIWRE</sequence>
<keyword evidence="16" id="KW-1185">Reference proteome</keyword>
<dbReference type="UniPathway" id="UPA00049">
    <property type="reaction ID" value="UER00060"/>
</dbReference>
<dbReference type="Gene3D" id="3.40.50.720">
    <property type="entry name" value="NAD(P)-binding Rossmann-like Domain"/>
    <property type="match status" value="1"/>
</dbReference>
<evidence type="ECO:0000256" key="7">
    <source>
        <dbReference type="ARBA" id="ARBA00023002"/>
    </source>
</evidence>
<feature type="binding site" evidence="11 12">
    <location>
        <position position="207"/>
    </location>
    <ligand>
        <name>Mg(2+)</name>
        <dbReference type="ChEBI" id="CHEBI:18420"/>
        <label>1</label>
    </ligand>
</feature>
<evidence type="ECO:0000256" key="3">
    <source>
        <dbReference type="ARBA" id="ARBA00010318"/>
    </source>
</evidence>
<dbReference type="Proteomes" id="UP000236248">
    <property type="component" value="Chromosome NCAV"/>
</dbReference>
<keyword evidence="4 11" id="KW-0028">Amino-acid biosynthesis</keyword>
<comment type="cofactor">
    <cofactor evidence="11">
        <name>Mg(2+)</name>
        <dbReference type="ChEBI" id="CHEBI:18420"/>
    </cofactor>
    <text evidence="11">Binds 2 magnesium ions per subunit.</text>
</comment>
<dbReference type="PIRSF" id="PIRSF000116">
    <property type="entry name" value="IlvC_gammaproteo"/>
    <property type="match status" value="1"/>
</dbReference>
<evidence type="ECO:0000259" key="14">
    <source>
        <dbReference type="PROSITE" id="PS51851"/>
    </source>
</evidence>
<comment type="caution">
    <text evidence="11">Lacks conserved residue(s) required for the propagation of feature annotation.</text>
</comment>
<keyword evidence="5 11" id="KW-0479">Metal-binding</keyword>
<dbReference type="NCBIfam" id="NF004017">
    <property type="entry name" value="PRK05479.1"/>
    <property type="match status" value="1"/>
</dbReference>
<reference evidence="16" key="1">
    <citation type="submission" date="2018-01" db="EMBL/GenBank/DDBJ databases">
        <authorList>
            <person name="Kerou L M."/>
        </authorList>
    </citation>
    <scope>NUCLEOTIDE SEQUENCE [LARGE SCALE GENOMIC DNA]</scope>
    <source>
        <strain evidence="16">SCU2</strain>
    </source>
</reference>
<dbReference type="EC" id="1.1.1.86" evidence="11"/>
<dbReference type="HAMAP" id="MF_00435">
    <property type="entry name" value="IlvC"/>
    <property type="match status" value="1"/>
</dbReference>
<evidence type="ECO:0000313" key="15">
    <source>
        <dbReference type="EMBL" id="SPC33820.1"/>
    </source>
</evidence>
<feature type="binding site" evidence="11">
    <location>
        <position position="65"/>
    </location>
    <ligand>
        <name>NADP(+)</name>
        <dbReference type="ChEBI" id="CHEBI:58349"/>
    </ligand>
</feature>
<dbReference type="NCBIfam" id="TIGR00465">
    <property type="entry name" value="ilvC"/>
    <property type="match status" value="1"/>
</dbReference>
<dbReference type="FunFam" id="3.40.50.720:FF:000023">
    <property type="entry name" value="Ketol-acid reductoisomerase (NADP(+))"/>
    <property type="match status" value="1"/>
</dbReference>
<feature type="active site" evidence="11">
    <location>
        <position position="120"/>
    </location>
</feature>
<feature type="binding site" evidence="11 12">
    <location>
        <position position="243"/>
    </location>
    <ligand>
        <name>Mg(2+)</name>
        <dbReference type="ChEBI" id="CHEBI:18420"/>
        <label>2</label>
    </ligand>
</feature>
<comment type="function">
    <text evidence="11">Involved in the biosynthesis of branched-chain amino acids (BCAA). Catalyzes an alkyl-migration followed by a ketol-acid reduction of (S)-2-acetolactate (S2AL) to yield (R)-2,3-dihydroxy-isovalerate. In the isomerase reaction, S2AL is rearranged via a Mg-dependent methyl migration to produce 3-hydroxy-3-methyl-2-ketobutyrate (HMKB). In the reductase reaction, this 2-ketoacid undergoes a metal-dependent reduction by NADPH to yield (R)-2,3-dihydroxy-isovalerate.</text>
</comment>
<protein>
    <recommendedName>
        <fullName evidence="11">Ketol-acid reductoisomerase (NADP(+))</fullName>
        <shortName evidence="11">KARI</shortName>
        <ecNumber evidence="11">1.1.1.86</ecNumber>
    </recommendedName>
    <alternativeName>
        <fullName evidence="11">Acetohydroxy-acid isomeroreductase</fullName>
        <shortName evidence="11">AHIR</shortName>
    </alternativeName>
    <alternativeName>
        <fullName evidence="11">Alpha-keto-beta-hydroxylacyl reductoisomerase</fullName>
    </alternativeName>
</protein>